<gene>
    <name evidence="2" type="ORF">LzC2_13700</name>
</gene>
<dbReference type="Gene3D" id="3.40.50.880">
    <property type="match status" value="1"/>
</dbReference>
<feature type="chain" id="PRO_5046954533" description="ThuA-like domain-containing protein" evidence="1">
    <location>
        <begin position="22"/>
        <end position="991"/>
    </location>
</feature>
<dbReference type="EMBL" id="WTPX01000031">
    <property type="protein sequence ID" value="NNJ25300.1"/>
    <property type="molecule type" value="Genomic_DNA"/>
</dbReference>
<evidence type="ECO:0000313" key="3">
    <source>
        <dbReference type="Proteomes" id="UP000609651"/>
    </source>
</evidence>
<dbReference type="PANTHER" id="PTHR33546">
    <property type="entry name" value="LARGE, MULTIFUNCTIONAL SECRETED PROTEIN-RELATED"/>
    <property type="match status" value="1"/>
</dbReference>
<dbReference type="Gene3D" id="2.120.10.30">
    <property type="entry name" value="TolB, C-terminal domain"/>
    <property type="match status" value="1"/>
</dbReference>
<organism evidence="2 3">
    <name type="scientific">Alienimonas chondri</name>
    <dbReference type="NCBI Taxonomy" id="2681879"/>
    <lineage>
        <taxon>Bacteria</taxon>
        <taxon>Pseudomonadati</taxon>
        <taxon>Planctomycetota</taxon>
        <taxon>Planctomycetia</taxon>
        <taxon>Planctomycetales</taxon>
        <taxon>Planctomycetaceae</taxon>
        <taxon>Alienimonas</taxon>
    </lineage>
</organism>
<name>A0ABX1VB18_9PLAN</name>
<feature type="signal peptide" evidence="1">
    <location>
        <begin position="1"/>
        <end position="21"/>
    </location>
</feature>
<evidence type="ECO:0000313" key="2">
    <source>
        <dbReference type="EMBL" id="NNJ25300.1"/>
    </source>
</evidence>
<keyword evidence="3" id="KW-1185">Reference proteome</keyword>
<evidence type="ECO:0000256" key="1">
    <source>
        <dbReference type="SAM" id="SignalP"/>
    </source>
</evidence>
<dbReference type="PANTHER" id="PTHR33546:SF1">
    <property type="entry name" value="LARGE, MULTIFUNCTIONAL SECRETED PROTEIN"/>
    <property type="match status" value="1"/>
</dbReference>
<dbReference type="InterPro" id="IPR011042">
    <property type="entry name" value="6-blade_b-propeller_TolB-like"/>
</dbReference>
<dbReference type="SUPFAM" id="SSF52317">
    <property type="entry name" value="Class I glutamine amidotransferase-like"/>
    <property type="match status" value="1"/>
</dbReference>
<keyword evidence="1" id="KW-0732">Signal</keyword>
<dbReference type="Proteomes" id="UP000609651">
    <property type="component" value="Unassembled WGS sequence"/>
</dbReference>
<sequence length="991" mass="106418">MLASAPLSLFLSAALLGAALAPPPDDSGGAEADAGEDRVRTVLLIAGEDDSHAAGTHEYAATVAALAEYLKDSNVGERLRVETAVGWPKDAAALDRADCVFLYSGGGDRDEKNHPLLVGDRWSQLEAAAARGCGVVLLHWSTFLPDRLHDSAMAVVGGRFDYEGGEHPKGWESRINFAQPTVTPTADHPVTDGVEPHHLHDEFYHHLSFPKAKAGWTPLLTAPLPEDDGTTSSQTVAWALERAVTSGGSIHRAVGFTGGHFEKNLKGEGTEANHRRFLMNAIAWSAGLEIPRGGVRTFDELWTPVSRTDAKLPYEVEKEPDWIDDRIRDMDPGPFFFSSLSLPDGEKILKGVAITVPGASPEEHVAVDTLTGVARCGWGGRFLEHTDRRYGLIDLPKVGGECVWSLPKTARWTVRDESGEVTPAEVKYDALTVDGPDVTLHFTIAGEVVRFLADENGTRYESGLGGEKLSPPAGGPGLRVRWQLGAPYADPAPRWTPLVTAGRLGKPLAESAEAFAVDTVDLPFDNPPNALLFLSGLGFTPDGTAYVAAAHGDVWQVRGLDGDLSQIEWRRFATGFYQPLGMTVRLTAESEPEIFALGRDRITKLIDVNGDGEADRYESFNADLDIIGQPHAYAMGLETDAEGNFYFLKSGSASTKQGGCLVQVTADGAEMKVVATGFRHPNGIGLSPEGSSFAGLVTAADNEGNWVPATPLHLIDPSVAVSDAAAAKYYAGFVPTAHREATIAFDQPALWMPRAVCTSAGGQCWVPCDDHCDEAWGSLAGSMLHLSYGRCTANLVLTEDLHVPGAPRAQGAVMPLPGVTFQAGVCRGRFFPGTADLWVCGLDGWQTAAVKDGCLQRLRRTDAPVRLPTSLKVHRDGLELRFATELAEEAADPANWDIEAWTYKRTADYGSPELRPSDPEQEGHDVWPVAAVSLSPDRRGAYLSIPRLEPVMQYSLHADLTAADAAPVPVRLFGTIHHAGDRWLGWGGEGG</sequence>
<proteinExistence type="predicted"/>
<dbReference type="SUPFAM" id="SSF101898">
    <property type="entry name" value="NHL repeat"/>
    <property type="match status" value="1"/>
</dbReference>
<accession>A0ABX1VB18</accession>
<comment type="caution">
    <text evidence="2">The sequence shown here is derived from an EMBL/GenBank/DDBJ whole genome shotgun (WGS) entry which is preliminary data.</text>
</comment>
<reference evidence="2 3" key="1">
    <citation type="journal article" date="2020" name="Syst. Appl. Microbiol.">
        <title>Alienimonas chondri sp. nov., a novel planctomycete isolated from the biofilm of the red alga Chondrus crispus.</title>
        <authorList>
            <person name="Vitorino I."/>
            <person name="Albuquerque L."/>
            <person name="Wiegand S."/>
            <person name="Kallscheuer N."/>
            <person name="da Costa M.S."/>
            <person name="Lobo-da-Cunha A."/>
            <person name="Jogler C."/>
            <person name="Lage O.M."/>
        </authorList>
    </citation>
    <scope>NUCLEOTIDE SEQUENCE [LARGE SCALE GENOMIC DNA]</scope>
    <source>
        <strain evidence="2 3">LzC2</strain>
    </source>
</reference>
<evidence type="ECO:0008006" key="4">
    <source>
        <dbReference type="Google" id="ProtNLM"/>
    </source>
</evidence>
<dbReference type="RefSeq" id="WP_171185154.1">
    <property type="nucleotide sequence ID" value="NZ_WTPX01000031.1"/>
</dbReference>
<protein>
    <recommendedName>
        <fullName evidence="4">ThuA-like domain-containing protein</fullName>
    </recommendedName>
</protein>
<dbReference type="InterPro" id="IPR029062">
    <property type="entry name" value="Class_I_gatase-like"/>
</dbReference>